<protein>
    <submittedName>
        <fullName evidence="7">Dihydroxyacetone kinase family protein</fullName>
    </submittedName>
</protein>
<keyword evidence="3 7" id="KW-0418">Kinase</keyword>
<evidence type="ECO:0000259" key="5">
    <source>
        <dbReference type="PROSITE" id="PS51480"/>
    </source>
</evidence>
<evidence type="ECO:0000313" key="7">
    <source>
        <dbReference type="EMBL" id="GAA5185207.1"/>
    </source>
</evidence>
<dbReference type="PANTHER" id="PTHR28629:SF4">
    <property type="entry name" value="TRIOKINASE_FMN CYCLASE"/>
    <property type="match status" value="1"/>
</dbReference>
<dbReference type="InterPro" id="IPR050861">
    <property type="entry name" value="Dihydroxyacetone_Kinase"/>
</dbReference>
<feature type="domain" description="DhaL" evidence="5">
    <location>
        <begin position="380"/>
        <end position="580"/>
    </location>
</feature>
<evidence type="ECO:0000256" key="2">
    <source>
        <dbReference type="ARBA" id="ARBA00022741"/>
    </source>
</evidence>
<dbReference type="SMART" id="SM01120">
    <property type="entry name" value="Dak2"/>
    <property type="match status" value="1"/>
</dbReference>
<dbReference type="RefSeq" id="WP_345629725.1">
    <property type="nucleotide sequence ID" value="NZ_BAABJQ010000007.1"/>
</dbReference>
<dbReference type="PROSITE" id="PS51481">
    <property type="entry name" value="DHAK"/>
    <property type="match status" value="1"/>
</dbReference>
<dbReference type="PROSITE" id="PS51480">
    <property type="entry name" value="DHAL"/>
    <property type="match status" value="1"/>
</dbReference>
<evidence type="ECO:0000256" key="1">
    <source>
        <dbReference type="ARBA" id="ARBA00022679"/>
    </source>
</evidence>
<dbReference type="GO" id="GO:0016301">
    <property type="term" value="F:kinase activity"/>
    <property type="evidence" value="ECO:0007669"/>
    <property type="project" value="UniProtKB-KW"/>
</dbReference>
<dbReference type="InterPro" id="IPR004007">
    <property type="entry name" value="DhaL_dom"/>
</dbReference>
<dbReference type="NCBIfam" id="NF011049">
    <property type="entry name" value="PRK14479.1"/>
    <property type="match status" value="1"/>
</dbReference>
<evidence type="ECO:0000259" key="6">
    <source>
        <dbReference type="PROSITE" id="PS51481"/>
    </source>
</evidence>
<evidence type="ECO:0000256" key="3">
    <source>
        <dbReference type="ARBA" id="ARBA00022777"/>
    </source>
</evidence>
<keyword evidence="1" id="KW-0808">Transferase</keyword>
<dbReference type="InterPro" id="IPR004006">
    <property type="entry name" value="DhaK_dom"/>
</dbReference>
<dbReference type="Pfam" id="PF02733">
    <property type="entry name" value="Dak1"/>
    <property type="match status" value="1"/>
</dbReference>
<feature type="domain" description="DhaK" evidence="6">
    <location>
        <begin position="7"/>
        <end position="328"/>
    </location>
</feature>
<proteinExistence type="predicted"/>
<name>A0ABP9RS98_9ACTN</name>
<gene>
    <name evidence="7" type="ORF">GCM10023322_28430</name>
</gene>
<dbReference type="EMBL" id="BAABJQ010000007">
    <property type="protein sequence ID" value="GAA5185207.1"/>
    <property type="molecule type" value="Genomic_DNA"/>
</dbReference>
<dbReference type="Pfam" id="PF02734">
    <property type="entry name" value="Dak2"/>
    <property type="match status" value="1"/>
</dbReference>
<sequence length="587" mass="58747">MTNISNGATEFAGDMLSGYSSAYSRYLSLVPGAGVVRRTVDARATTRLVLGGGSGHFPWTAGFVGAGLADGAALGDVFTSPSAEQIYRVAKALPPAGGVLFCYGNYAGDVLHFDMAQARLRGEGVDCRGVVVTDDVASAAADNSAARRGIAGSLAVFKVAGAAVARGDGIDDVERIARLANARTRSLGVAFAGCTLPGAAEPLFRVEPGSIAIGLGIHGEPGIRTVPSMPARELAALLVGALLPEAPAGNSGRVTAILNGLGATSHEELYVLWGGIARLLGDAGIEVVMPEVGELATSLDMAGCSLTLSWLDDELAELWAAPADTPSFRRAAGQVPVADGKQLAVAVPKAEVADSRDVNGRDAGGRLVEQGDGGAGPEVDLARVALAAMLAAVSKAEPELGRLDAVAGDGDHGSGMARGLRAAVDTAGLGHRDLSSLLRAAGLAWSDKGGGTSGALWGVLLGGVADGLADDGQGYSASRVVAAVSLGRDRVVEAGHASVGDKTMLDALVPFVDVLRTAVESGAPLSAAWSGAAQVATEAAAATADLRPRVGRARPLAERSLGSPDPGAVSLALCLTAAGSVLAAPPA</sequence>
<dbReference type="InterPro" id="IPR036117">
    <property type="entry name" value="DhaL_dom_sf"/>
</dbReference>
<dbReference type="Gene3D" id="3.30.1180.20">
    <property type="entry name" value="Dihydroxyacetone kinase, domain 2"/>
    <property type="match status" value="1"/>
</dbReference>
<dbReference type="Gene3D" id="3.40.50.10440">
    <property type="entry name" value="Dihydroxyacetone kinase, domain 1"/>
    <property type="match status" value="1"/>
</dbReference>
<keyword evidence="8" id="KW-1185">Reference proteome</keyword>
<reference evidence="8" key="1">
    <citation type="journal article" date="2019" name="Int. J. Syst. Evol. Microbiol.">
        <title>The Global Catalogue of Microorganisms (GCM) 10K type strain sequencing project: providing services to taxonomists for standard genome sequencing and annotation.</title>
        <authorList>
            <consortium name="The Broad Institute Genomics Platform"/>
            <consortium name="The Broad Institute Genome Sequencing Center for Infectious Disease"/>
            <person name="Wu L."/>
            <person name="Ma J."/>
        </authorList>
    </citation>
    <scope>NUCLEOTIDE SEQUENCE [LARGE SCALE GENOMIC DNA]</scope>
    <source>
        <strain evidence="8">JCM 18304</strain>
    </source>
</reference>
<dbReference type="PANTHER" id="PTHR28629">
    <property type="entry name" value="TRIOKINASE/FMN CYCLASE"/>
    <property type="match status" value="1"/>
</dbReference>
<dbReference type="SUPFAM" id="SSF82549">
    <property type="entry name" value="DAK1/DegV-like"/>
    <property type="match status" value="1"/>
</dbReference>
<keyword evidence="4" id="KW-0067">ATP-binding</keyword>
<keyword evidence="2" id="KW-0547">Nucleotide-binding</keyword>
<dbReference type="SUPFAM" id="SSF101473">
    <property type="entry name" value="DhaL-like"/>
    <property type="match status" value="1"/>
</dbReference>
<evidence type="ECO:0000256" key="4">
    <source>
        <dbReference type="ARBA" id="ARBA00022840"/>
    </source>
</evidence>
<dbReference type="Proteomes" id="UP001501570">
    <property type="component" value="Unassembled WGS sequence"/>
</dbReference>
<comment type="caution">
    <text evidence="7">The sequence shown here is derived from an EMBL/GenBank/DDBJ whole genome shotgun (WGS) entry which is preliminary data.</text>
</comment>
<accession>A0ABP9RS98</accession>
<dbReference type="Gene3D" id="1.25.40.340">
    <property type="match status" value="1"/>
</dbReference>
<evidence type="ECO:0000313" key="8">
    <source>
        <dbReference type="Proteomes" id="UP001501570"/>
    </source>
</evidence>
<organism evidence="7 8">
    <name type="scientific">Rugosimonospora acidiphila</name>
    <dbReference type="NCBI Taxonomy" id="556531"/>
    <lineage>
        <taxon>Bacteria</taxon>
        <taxon>Bacillati</taxon>
        <taxon>Actinomycetota</taxon>
        <taxon>Actinomycetes</taxon>
        <taxon>Micromonosporales</taxon>
        <taxon>Micromonosporaceae</taxon>
        <taxon>Rugosimonospora</taxon>
    </lineage>
</organism>